<dbReference type="Gene3D" id="3.40.190.290">
    <property type="match status" value="1"/>
</dbReference>
<dbReference type="Proteomes" id="UP000231134">
    <property type="component" value="Unassembled WGS sequence"/>
</dbReference>
<sequence length="299" mass="34710">MELTQLKYFLEVARTEHVTQSAKNLYVVQPALTQAIHKLESELGVPLFKTVGRNIKLTEAGRFFYEKLLPLYENMMLLPSQLKEMIQKQNNNIKLNVLAASTLITSAVIDYKKEHSDIDVDLIQNEETNVFDICVRTYANYRPELDHTNSDETFVHSEKIFLAVPNIARYKKMNSISLFDLRDEKFIRLYGSKQYRKICNELCERVGFNANVTFESDNALAVKEAVAAGIGVGFWPELSWGKMDHKKVRLLEVTDTEFKRDIVVSLRRNQQGDSKTEAFYNYLTHYILRRKKKKRSVNP</sequence>
<dbReference type="GO" id="GO:0003700">
    <property type="term" value="F:DNA-binding transcription factor activity"/>
    <property type="evidence" value="ECO:0007669"/>
    <property type="project" value="InterPro"/>
</dbReference>
<dbReference type="GO" id="GO:0032993">
    <property type="term" value="C:protein-DNA complex"/>
    <property type="evidence" value="ECO:0007669"/>
    <property type="project" value="TreeGrafter"/>
</dbReference>
<accession>A0A2M9A5K7</accession>
<dbReference type="AlphaFoldDB" id="A0A2M9A5K7"/>
<comment type="caution">
    <text evidence="6">The sequence shown here is derived from an EMBL/GenBank/DDBJ whole genome shotgun (WGS) entry which is preliminary data.</text>
</comment>
<evidence type="ECO:0000313" key="7">
    <source>
        <dbReference type="Proteomes" id="UP000231134"/>
    </source>
</evidence>
<name>A0A2M9A5K7_9BACT</name>
<evidence type="ECO:0000259" key="5">
    <source>
        <dbReference type="PROSITE" id="PS50931"/>
    </source>
</evidence>
<protein>
    <submittedName>
        <fullName evidence="6">DNA-binding transcriptional LysR family regulator</fullName>
    </submittedName>
</protein>
<dbReference type="PROSITE" id="PS50931">
    <property type="entry name" value="HTH_LYSR"/>
    <property type="match status" value="1"/>
</dbReference>
<proteinExistence type="inferred from homology"/>
<keyword evidence="2" id="KW-0805">Transcription regulation</keyword>
<evidence type="ECO:0000256" key="3">
    <source>
        <dbReference type="ARBA" id="ARBA00023125"/>
    </source>
</evidence>
<dbReference type="FunFam" id="1.10.10.10:FF:000001">
    <property type="entry name" value="LysR family transcriptional regulator"/>
    <property type="match status" value="1"/>
</dbReference>
<dbReference type="GO" id="GO:0003677">
    <property type="term" value="F:DNA binding"/>
    <property type="evidence" value="ECO:0007669"/>
    <property type="project" value="UniProtKB-KW"/>
</dbReference>
<reference evidence="6 7" key="1">
    <citation type="submission" date="2017-11" db="EMBL/GenBank/DDBJ databases">
        <title>Animal gut microbial communities from fecal samples from Wisconsin, USA.</title>
        <authorList>
            <person name="Neumann A."/>
        </authorList>
    </citation>
    <scope>NUCLEOTIDE SEQUENCE [LARGE SCALE GENOMIC DNA]</scope>
    <source>
        <strain evidence="6 7">UWS3</strain>
    </source>
</reference>
<dbReference type="CDD" id="cd05466">
    <property type="entry name" value="PBP2_LTTR_substrate"/>
    <property type="match status" value="1"/>
</dbReference>
<dbReference type="Pfam" id="PF03466">
    <property type="entry name" value="LysR_substrate"/>
    <property type="match status" value="1"/>
</dbReference>
<keyword evidence="7" id="KW-1185">Reference proteome</keyword>
<dbReference type="PANTHER" id="PTHR30346">
    <property type="entry name" value="TRANSCRIPTIONAL DUAL REGULATOR HCAR-RELATED"/>
    <property type="match status" value="1"/>
</dbReference>
<dbReference type="InterPro" id="IPR000847">
    <property type="entry name" value="LysR_HTH_N"/>
</dbReference>
<evidence type="ECO:0000313" key="6">
    <source>
        <dbReference type="EMBL" id="PJJ41005.1"/>
    </source>
</evidence>
<evidence type="ECO:0000256" key="1">
    <source>
        <dbReference type="ARBA" id="ARBA00009437"/>
    </source>
</evidence>
<feature type="domain" description="HTH lysR-type" evidence="5">
    <location>
        <begin position="1"/>
        <end position="58"/>
    </location>
</feature>
<evidence type="ECO:0000256" key="2">
    <source>
        <dbReference type="ARBA" id="ARBA00023015"/>
    </source>
</evidence>
<organism evidence="6 7">
    <name type="scientific">Hallerella succinigenes</name>
    <dbReference type="NCBI Taxonomy" id="1896222"/>
    <lineage>
        <taxon>Bacteria</taxon>
        <taxon>Pseudomonadati</taxon>
        <taxon>Fibrobacterota</taxon>
        <taxon>Fibrobacteria</taxon>
        <taxon>Fibrobacterales</taxon>
        <taxon>Fibrobacteraceae</taxon>
        <taxon>Hallerella</taxon>
    </lineage>
</organism>
<dbReference type="RefSeq" id="WP_100426757.1">
    <property type="nucleotide sequence ID" value="NZ_JAQXKX010000056.1"/>
</dbReference>
<keyword evidence="4" id="KW-0804">Transcription</keyword>
<dbReference type="Pfam" id="PF00126">
    <property type="entry name" value="HTH_1"/>
    <property type="match status" value="1"/>
</dbReference>
<dbReference type="Gene3D" id="1.10.10.10">
    <property type="entry name" value="Winged helix-like DNA-binding domain superfamily/Winged helix DNA-binding domain"/>
    <property type="match status" value="1"/>
</dbReference>
<dbReference type="SUPFAM" id="SSF46785">
    <property type="entry name" value="Winged helix' DNA-binding domain"/>
    <property type="match status" value="1"/>
</dbReference>
<dbReference type="SUPFAM" id="SSF53850">
    <property type="entry name" value="Periplasmic binding protein-like II"/>
    <property type="match status" value="1"/>
</dbReference>
<dbReference type="PRINTS" id="PR00039">
    <property type="entry name" value="HTHLYSR"/>
</dbReference>
<dbReference type="PANTHER" id="PTHR30346:SF28">
    <property type="entry name" value="HTH-TYPE TRANSCRIPTIONAL REGULATOR CYNR"/>
    <property type="match status" value="1"/>
</dbReference>
<dbReference type="InterPro" id="IPR005119">
    <property type="entry name" value="LysR_subst-bd"/>
</dbReference>
<keyword evidence="3 6" id="KW-0238">DNA-binding</keyword>
<dbReference type="OrthoDB" id="7260751at2"/>
<comment type="similarity">
    <text evidence="1">Belongs to the LysR transcriptional regulatory family.</text>
</comment>
<dbReference type="InterPro" id="IPR036388">
    <property type="entry name" value="WH-like_DNA-bd_sf"/>
</dbReference>
<gene>
    <name evidence="6" type="ORF">BGX16_0959</name>
</gene>
<dbReference type="EMBL" id="PGEX01000001">
    <property type="protein sequence ID" value="PJJ41005.1"/>
    <property type="molecule type" value="Genomic_DNA"/>
</dbReference>
<dbReference type="InterPro" id="IPR036390">
    <property type="entry name" value="WH_DNA-bd_sf"/>
</dbReference>
<evidence type="ECO:0000256" key="4">
    <source>
        <dbReference type="ARBA" id="ARBA00023163"/>
    </source>
</evidence>